<comment type="caution">
    <text evidence="11">The sequence shown here is derived from an EMBL/GenBank/DDBJ whole genome shotgun (WGS) entry which is preliminary data.</text>
</comment>
<evidence type="ECO:0000256" key="7">
    <source>
        <dbReference type="ARBA" id="ARBA00022989"/>
    </source>
</evidence>
<dbReference type="CDD" id="cd17320">
    <property type="entry name" value="MFS_MdfA_MDR_like"/>
    <property type="match status" value="1"/>
</dbReference>
<dbReference type="PROSITE" id="PS50850">
    <property type="entry name" value="MFS"/>
    <property type="match status" value="1"/>
</dbReference>
<comment type="subcellular location">
    <subcellularLocation>
        <location evidence="1 9">Cell membrane</location>
        <topology evidence="1 9">Multi-pass membrane protein</topology>
    </subcellularLocation>
</comment>
<accession>A0A318TP77</accession>
<keyword evidence="4 9" id="KW-0813">Transport</keyword>
<dbReference type="SUPFAM" id="SSF103473">
    <property type="entry name" value="MFS general substrate transporter"/>
    <property type="match status" value="1"/>
</dbReference>
<feature type="transmembrane region" description="Helical" evidence="9">
    <location>
        <begin position="227"/>
        <end position="246"/>
    </location>
</feature>
<evidence type="ECO:0000256" key="3">
    <source>
        <dbReference type="ARBA" id="ARBA00007520"/>
    </source>
</evidence>
<dbReference type="EMBL" id="QJTJ01000009">
    <property type="protein sequence ID" value="PYF06444.1"/>
    <property type="molecule type" value="Genomic_DNA"/>
</dbReference>
<organism evidence="11 12">
    <name type="scientific">Ureibacillus chungkukjangi</name>
    <dbReference type="NCBI Taxonomy" id="1202712"/>
    <lineage>
        <taxon>Bacteria</taxon>
        <taxon>Bacillati</taxon>
        <taxon>Bacillota</taxon>
        <taxon>Bacilli</taxon>
        <taxon>Bacillales</taxon>
        <taxon>Caryophanaceae</taxon>
        <taxon>Ureibacillus</taxon>
    </lineage>
</organism>
<keyword evidence="8 9" id="KW-0472">Membrane</keyword>
<feature type="transmembrane region" description="Helical" evidence="9">
    <location>
        <begin position="258"/>
        <end position="281"/>
    </location>
</feature>
<dbReference type="PANTHER" id="PTHR23502:SF132">
    <property type="entry name" value="POLYAMINE TRANSPORTER 2-RELATED"/>
    <property type="match status" value="1"/>
</dbReference>
<evidence type="ECO:0000256" key="5">
    <source>
        <dbReference type="ARBA" id="ARBA00022475"/>
    </source>
</evidence>
<evidence type="ECO:0000256" key="1">
    <source>
        <dbReference type="ARBA" id="ARBA00004651"/>
    </source>
</evidence>
<dbReference type="NCBIfam" id="TIGR00710">
    <property type="entry name" value="efflux_Bcr_CflA"/>
    <property type="match status" value="1"/>
</dbReference>
<feature type="domain" description="Major facilitator superfamily (MFS) profile" evidence="10">
    <location>
        <begin position="23"/>
        <end position="409"/>
    </location>
</feature>
<dbReference type="InterPro" id="IPR001958">
    <property type="entry name" value="Tet-R_TetA/multi-R_MdtG-like"/>
</dbReference>
<sequence>MTLNVENQLPIEVNTKKKKQVGRIFVLGFLSALAPFSMDMYLPALPTLASDLNTSASAVQLSLMFCLLGLALGQLISGPLSDGYGRRKPLIIGMTVFIVASILCAFTSSIVVLCLLRLIQGLAGATGIVISRAIVRDYYTGYEMTKFFALLMLVNSIAPIIAPTVGGQVLRFTSWQGIFVILSIIGAGILLGVIFKLTESLPFEKRQTGGIKQTVSSMGMMLKDRVFMGYCLASGFVFTGMFAYISGSPFVLQDIYGISPQAFGLVFAINSIGIVTASQISSRLSRTVGEKKLLIFGLSQAFLAGLALFIMIQLDLGLIGILIPLFFVVSSVGLVAPASTSLAMQRQGKNAGSASAFIGLAQMGLGAIATPLVGLGGSLTAIPMGLVIAISTFCALLIYFVLVIAPDKGLFLDKKTN</sequence>
<evidence type="ECO:0000313" key="12">
    <source>
        <dbReference type="Proteomes" id="UP000247416"/>
    </source>
</evidence>
<dbReference type="Proteomes" id="UP000247416">
    <property type="component" value="Unassembled WGS sequence"/>
</dbReference>
<dbReference type="Pfam" id="PF07690">
    <property type="entry name" value="MFS_1"/>
    <property type="match status" value="1"/>
</dbReference>
<dbReference type="FunFam" id="1.20.1720.10:FF:000005">
    <property type="entry name" value="Bcr/CflA family efflux transporter"/>
    <property type="match status" value="1"/>
</dbReference>
<dbReference type="PANTHER" id="PTHR23502">
    <property type="entry name" value="MAJOR FACILITATOR SUPERFAMILY"/>
    <property type="match status" value="1"/>
</dbReference>
<evidence type="ECO:0000256" key="4">
    <source>
        <dbReference type="ARBA" id="ARBA00022448"/>
    </source>
</evidence>
<feature type="transmembrane region" description="Helical" evidence="9">
    <location>
        <begin position="293"/>
        <end position="312"/>
    </location>
</feature>
<keyword evidence="5 9" id="KW-1003">Cell membrane</keyword>
<feature type="transmembrane region" description="Helical" evidence="9">
    <location>
        <begin position="118"/>
        <end position="135"/>
    </location>
</feature>
<keyword evidence="6 9" id="KW-0812">Transmembrane</keyword>
<keyword evidence="7 9" id="KW-1133">Transmembrane helix</keyword>
<dbReference type="GO" id="GO:0005886">
    <property type="term" value="C:plasma membrane"/>
    <property type="evidence" value="ECO:0007669"/>
    <property type="project" value="UniProtKB-SubCell"/>
</dbReference>
<feature type="transmembrane region" description="Helical" evidence="9">
    <location>
        <begin position="21"/>
        <end position="38"/>
    </location>
</feature>
<evidence type="ECO:0000256" key="2">
    <source>
        <dbReference type="ARBA" id="ARBA00006236"/>
    </source>
</evidence>
<dbReference type="GO" id="GO:1990961">
    <property type="term" value="P:xenobiotic detoxification by transmembrane export across the plasma membrane"/>
    <property type="evidence" value="ECO:0007669"/>
    <property type="project" value="InterPro"/>
</dbReference>
<evidence type="ECO:0000256" key="6">
    <source>
        <dbReference type="ARBA" id="ARBA00022692"/>
    </source>
</evidence>
<feature type="transmembrane region" description="Helical" evidence="9">
    <location>
        <begin position="147"/>
        <end position="166"/>
    </location>
</feature>
<dbReference type="InterPro" id="IPR011701">
    <property type="entry name" value="MFS"/>
</dbReference>
<dbReference type="GO" id="GO:0042910">
    <property type="term" value="F:xenobiotic transmembrane transporter activity"/>
    <property type="evidence" value="ECO:0007669"/>
    <property type="project" value="InterPro"/>
</dbReference>
<evidence type="ECO:0000259" key="10">
    <source>
        <dbReference type="PROSITE" id="PS50850"/>
    </source>
</evidence>
<dbReference type="InterPro" id="IPR036259">
    <property type="entry name" value="MFS_trans_sf"/>
</dbReference>
<evidence type="ECO:0000256" key="9">
    <source>
        <dbReference type="RuleBase" id="RU365088"/>
    </source>
</evidence>
<reference evidence="11 12" key="1">
    <citation type="submission" date="2018-06" db="EMBL/GenBank/DDBJ databases">
        <title>Genomic Encyclopedia of Archaeal and Bacterial Type Strains, Phase II (KMG-II): from individual species to whole genera.</title>
        <authorList>
            <person name="Goeker M."/>
        </authorList>
    </citation>
    <scope>NUCLEOTIDE SEQUENCE [LARGE SCALE GENOMIC DNA]</scope>
    <source>
        <strain evidence="11 12">KACC 16626</strain>
    </source>
</reference>
<dbReference type="PROSITE" id="PS00216">
    <property type="entry name" value="SUGAR_TRANSPORT_1"/>
    <property type="match status" value="1"/>
</dbReference>
<feature type="transmembrane region" description="Helical" evidence="9">
    <location>
        <begin position="58"/>
        <end position="78"/>
    </location>
</feature>
<evidence type="ECO:0000313" key="11">
    <source>
        <dbReference type="EMBL" id="PYF06444.1"/>
    </source>
</evidence>
<comment type="similarity">
    <text evidence="2 9">Belongs to the major facilitator superfamily. Bcr/CmlA family.</text>
</comment>
<evidence type="ECO:0000256" key="8">
    <source>
        <dbReference type="ARBA" id="ARBA00023136"/>
    </source>
</evidence>
<proteinExistence type="inferred from homology"/>
<dbReference type="AlphaFoldDB" id="A0A318TP77"/>
<dbReference type="NCBIfam" id="NF008314">
    <property type="entry name" value="PRK11102.1"/>
    <property type="match status" value="1"/>
</dbReference>
<comment type="similarity">
    <text evidence="3">Belongs to the major facilitator superfamily. TCR/Tet family.</text>
</comment>
<feature type="transmembrane region" description="Helical" evidence="9">
    <location>
        <begin position="318"/>
        <end position="344"/>
    </location>
</feature>
<dbReference type="InterPro" id="IPR004812">
    <property type="entry name" value="Efflux_drug-R_Bcr/CmlA"/>
</dbReference>
<protein>
    <recommendedName>
        <fullName evidence="9">Bcr/CflA family efflux transporter</fullName>
    </recommendedName>
</protein>
<gene>
    <name evidence="11" type="ORF">BJ095_10914</name>
</gene>
<feature type="transmembrane region" description="Helical" evidence="9">
    <location>
        <begin position="178"/>
        <end position="197"/>
    </location>
</feature>
<feature type="transmembrane region" description="Helical" evidence="9">
    <location>
        <begin position="381"/>
        <end position="405"/>
    </location>
</feature>
<dbReference type="InterPro" id="IPR005829">
    <property type="entry name" value="Sugar_transporter_CS"/>
</dbReference>
<dbReference type="Gene3D" id="1.20.1720.10">
    <property type="entry name" value="Multidrug resistance protein D"/>
    <property type="match status" value="1"/>
</dbReference>
<feature type="transmembrane region" description="Helical" evidence="9">
    <location>
        <begin position="356"/>
        <end position="375"/>
    </location>
</feature>
<keyword evidence="12" id="KW-1185">Reference proteome</keyword>
<dbReference type="PRINTS" id="PR01035">
    <property type="entry name" value="TCRTETA"/>
</dbReference>
<dbReference type="OrthoDB" id="9800416at2"/>
<dbReference type="InterPro" id="IPR020846">
    <property type="entry name" value="MFS_dom"/>
</dbReference>
<dbReference type="RefSeq" id="WP_107934935.1">
    <property type="nucleotide sequence ID" value="NZ_PYWJ01000013.1"/>
</dbReference>
<feature type="transmembrane region" description="Helical" evidence="9">
    <location>
        <begin position="90"/>
        <end position="112"/>
    </location>
</feature>
<name>A0A318TP77_9BACL</name>